<dbReference type="RefSeq" id="WP_276279041.1">
    <property type="nucleotide sequence ID" value="NZ_CP119809.1"/>
</dbReference>
<evidence type="ECO:0000313" key="2">
    <source>
        <dbReference type="EMBL" id="MFC7079855.1"/>
    </source>
</evidence>
<reference evidence="2 3" key="1">
    <citation type="journal article" date="2019" name="Int. J. Syst. Evol. Microbiol.">
        <title>The Global Catalogue of Microorganisms (GCM) 10K type strain sequencing project: providing services to taxonomists for standard genome sequencing and annotation.</title>
        <authorList>
            <consortium name="The Broad Institute Genomics Platform"/>
            <consortium name="The Broad Institute Genome Sequencing Center for Infectious Disease"/>
            <person name="Wu L."/>
            <person name="Ma J."/>
        </authorList>
    </citation>
    <scope>NUCLEOTIDE SEQUENCE [LARGE SCALE GENOMIC DNA]</scope>
    <source>
        <strain evidence="2 3">DT72</strain>
    </source>
</reference>
<sequence>MQDTKLVRTSVDADPHKLVLRRTRGKISTLDLLFDSFSENEPTDALAVTHEGPEEFLGTWRDRIDRRPRNVGVVSVGEQMRSAAATTPSDRNVVRGVADPMDADAIRDATTGYLDAWPADGQTVGYFDSVTPLLDCWDIATTTAFVRDLLRALDARDAVGYFCLTPAAHDRATVREVASLFDTVVECVESGVEATVEPCVGDCFDAIADPRRRYVLAGVPDSESVAVADLAATVAGRSSLDRKQVESSLRHVHLPKLADFGMVAYDRERGRVERGDHFERVEPYLRKAMEVDESLM</sequence>
<organism evidence="2 3">
    <name type="scientific">Halorussus caseinilyticus</name>
    <dbReference type="NCBI Taxonomy" id="3034025"/>
    <lineage>
        <taxon>Archaea</taxon>
        <taxon>Methanobacteriati</taxon>
        <taxon>Methanobacteriota</taxon>
        <taxon>Stenosarchaea group</taxon>
        <taxon>Halobacteria</taxon>
        <taxon>Halobacteriales</taxon>
        <taxon>Haladaptataceae</taxon>
        <taxon>Halorussus</taxon>
    </lineage>
</organism>
<proteinExistence type="predicted"/>
<dbReference type="Pfam" id="PF24336">
    <property type="entry name" value="DUF7504"/>
    <property type="match status" value="1"/>
</dbReference>
<dbReference type="InterPro" id="IPR055927">
    <property type="entry name" value="DUF7504"/>
</dbReference>
<dbReference type="Proteomes" id="UP001596407">
    <property type="component" value="Unassembled WGS sequence"/>
</dbReference>
<keyword evidence="3" id="KW-1185">Reference proteome</keyword>
<dbReference type="EMBL" id="JBHSZH010000005">
    <property type="protein sequence ID" value="MFC7079855.1"/>
    <property type="molecule type" value="Genomic_DNA"/>
</dbReference>
<accession>A0ABD5WKC8</accession>
<protein>
    <recommendedName>
        <fullName evidence="1">DUF7344 domain-containing protein</fullName>
    </recommendedName>
</protein>
<gene>
    <name evidence="2" type="ORF">ACFQJ6_06645</name>
</gene>
<evidence type="ECO:0000259" key="1">
    <source>
        <dbReference type="Pfam" id="PF24035"/>
    </source>
</evidence>
<comment type="caution">
    <text evidence="2">The sequence shown here is derived from an EMBL/GenBank/DDBJ whole genome shotgun (WGS) entry which is preliminary data.</text>
</comment>
<feature type="domain" description="DUF7344" evidence="1">
    <location>
        <begin position="204"/>
        <end position="273"/>
    </location>
</feature>
<dbReference type="GeneID" id="79303596"/>
<dbReference type="Pfam" id="PF24035">
    <property type="entry name" value="DUF7344"/>
    <property type="match status" value="1"/>
</dbReference>
<evidence type="ECO:0000313" key="3">
    <source>
        <dbReference type="Proteomes" id="UP001596407"/>
    </source>
</evidence>
<name>A0ABD5WKC8_9EURY</name>
<dbReference type="AlphaFoldDB" id="A0ABD5WKC8"/>
<dbReference type="InterPro" id="IPR055768">
    <property type="entry name" value="DUF7344"/>
</dbReference>